<organism evidence="3 4">
    <name type="scientific">Diplodia intermedia</name>
    <dbReference type="NCBI Taxonomy" id="856260"/>
    <lineage>
        <taxon>Eukaryota</taxon>
        <taxon>Fungi</taxon>
        <taxon>Dikarya</taxon>
        <taxon>Ascomycota</taxon>
        <taxon>Pezizomycotina</taxon>
        <taxon>Dothideomycetes</taxon>
        <taxon>Dothideomycetes incertae sedis</taxon>
        <taxon>Botryosphaeriales</taxon>
        <taxon>Botryosphaeriaceae</taxon>
        <taxon>Diplodia</taxon>
    </lineage>
</organism>
<evidence type="ECO:0000313" key="3">
    <source>
        <dbReference type="EMBL" id="KAL1634412.1"/>
    </source>
</evidence>
<protein>
    <recommendedName>
        <fullName evidence="2">Heterokaryon incompatibility domain-containing protein</fullName>
    </recommendedName>
</protein>
<feature type="compositionally biased region" description="Gly residues" evidence="1">
    <location>
        <begin position="578"/>
        <end position="594"/>
    </location>
</feature>
<accession>A0ABR3T4J7</accession>
<evidence type="ECO:0000313" key="4">
    <source>
        <dbReference type="Proteomes" id="UP001521184"/>
    </source>
</evidence>
<feature type="region of interest" description="Disordered" evidence="1">
    <location>
        <begin position="691"/>
        <end position="715"/>
    </location>
</feature>
<name>A0ABR3T4J7_9PEZI</name>
<feature type="compositionally biased region" description="Low complexity" evidence="1">
    <location>
        <begin position="412"/>
        <end position="423"/>
    </location>
</feature>
<dbReference type="PANTHER" id="PTHR33112">
    <property type="entry name" value="DOMAIN PROTEIN, PUTATIVE-RELATED"/>
    <property type="match status" value="1"/>
</dbReference>
<gene>
    <name evidence="3" type="ORF">SLS58_010700</name>
</gene>
<feature type="compositionally biased region" description="Acidic residues" evidence="1">
    <location>
        <begin position="523"/>
        <end position="533"/>
    </location>
</feature>
<feature type="region of interest" description="Disordered" evidence="1">
    <location>
        <begin position="573"/>
        <end position="598"/>
    </location>
</feature>
<proteinExistence type="predicted"/>
<dbReference type="Pfam" id="PF06985">
    <property type="entry name" value="HET"/>
    <property type="match status" value="1"/>
</dbReference>
<evidence type="ECO:0000259" key="2">
    <source>
        <dbReference type="Pfam" id="PF06985"/>
    </source>
</evidence>
<dbReference type="InterPro" id="IPR010730">
    <property type="entry name" value="HET"/>
</dbReference>
<sequence>MPDKPALARQQHGRVCKLCNNLDPRSHPATFHDQDNTSRSIARLSLRVDPVRLKRSEQNCPRCSLVAQALDAHFESWRKTKPRLLLDLVECAPLRLEVRPDVGKGENIEIYAPYDKPLPWPTLGHGQSVPKHSDSDDSFAFARQAIEACIKNHPHCRPRDDFVPTRLIDLGADPGSTSAMQLYEPPPSSKRVKYMTLSHCWGGGGGPACTTTAANLAARKRHIPPAALPPSFRDAVAVARALGVRYLWIDALCIVQDCAADWEAESARMGAVYAHAHVTVAATAAGDSDAGIFDSSSSPSRRLVRTLTYRASPRAKKVYKLRARTIPDHHPSFSSAAMATPSGPLRNRAWALQEHVLSARVLHYTAHELVFECRGGGGGARCECRQRSHKSSATSTSPLGLLLPRLLLHAATTTTTTTTTTSSGHRRRRRRKQKSRRRRAWHAIVAAYSARALSFPGDKLEAVSGMARALAEAEGEEMGSRGDDQAAAAAGGGYVAGLWREGLVGGLLWWARPPGTGSGDGDGGGEGDGDDDEMGLRPVPAVWRAPSWSWASVEGRVGYEWVEGGLFAAAEEEEGEGWGEGADGGGGAKGGGGAVSSTPSSECFASLVEIREAVAKPAGRNPLGAVSEAWIRLAGPVLGGGGTGGGVAVTLVAKPGDDGERRGELRYCLKRADGEGGGFVEMVPDSLLVAAANDDGDGDSVRRARLGEDGDVEKE</sequence>
<evidence type="ECO:0000256" key="1">
    <source>
        <dbReference type="SAM" id="MobiDB-lite"/>
    </source>
</evidence>
<comment type="caution">
    <text evidence="3">The sequence shown here is derived from an EMBL/GenBank/DDBJ whole genome shotgun (WGS) entry which is preliminary data.</text>
</comment>
<dbReference type="PANTHER" id="PTHR33112:SF16">
    <property type="entry name" value="HETEROKARYON INCOMPATIBILITY DOMAIN-CONTAINING PROTEIN"/>
    <property type="match status" value="1"/>
</dbReference>
<dbReference type="Proteomes" id="UP001521184">
    <property type="component" value="Unassembled WGS sequence"/>
</dbReference>
<feature type="region of interest" description="Disordered" evidence="1">
    <location>
        <begin position="412"/>
        <end position="439"/>
    </location>
</feature>
<feature type="compositionally biased region" description="Basic and acidic residues" evidence="1">
    <location>
        <begin position="699"/>
        <end position="715"/>
    </location>
</feature>
<feature type="domain" description="Heterokaryon incompatibility" evidence="2">
    <location>
        <begin position="194"/>
        <end position="354"/>
    </location>
</feature>
<dbReference type="EMBL" id="JAKEKT020000133">
    <property type="protein sequence ID" value="KAL1634412.1"/>
    <property type="molecule type" value="Genomic_DNA"/>
</dbReference>
<feature type="region of interest" description="Disordered" evidence="1">
    <location>
        <begin position="514"/>
        <end position="536"/>
    </location>
</feature>
<feature type="compositionally biased region" description="Basic residues" evidence="1">
    <location>
        <begin position="424"/>
        <end position="439"/>
    </location>
</feature>
<keyword evidence="4" id="KW-1185">Reference proteome</keyword>
<reference evidence="3 4" key="1">
    <citation type="journal article" date="2023" name="Plant Dis.">
        <title>First Report of Diplodia intermedia Causing Canker and Dieback Diseases on Apple Trees in Canada.</title>
        <authorList>
            <person name="Ellouze W."/>
            <person name="Ilyukhin E."/>
            <person name="Sulman M."/>
            <person name="Ali S."/>
        </authorList>
    </citation>
    <scope>NUCLEOTIDE SEQUENCE [LARGE SCALE GENOMIC DNA]</scope>
    <source>
        <strain evidence="3 4">M45-28</strain>
    </source>
</reference>